<dbReference type="Gene3D" id="1.25.40.10">
    <property type="entry name" value="Tetratricopeptide repeat domain"/>
    <property type="match status" value="3"/>
</dbReference>
<dbReference type="Pfam" id="PF13365">
    <property type="entry name" value="Trypsin_2"/>
    <property type="match status" value="1"/>
</dbReference>
<dbReference type="Pfam" id="PF13414">
    <property type="entry name" value="TPR_11"/>
    <property type="match status" value="2"/>
</dbReference>
<dbReference type="InterPro" id="IPR043504">
    <property type="entry name" value="Peptidase_S1_PA_chymotrypsin"/>
</dbReference>
<dbReference type="Proteomes" id="UP000053372">
    <property type="component" value="Unassembled WGS sequence"/>
</dbReference>
<dbReference type="InterPro" id="IPR019734">
    <property type="entry name" value="TPR_rpt"/>
</dbReference>
<feature type="repeat" description="TPR" evidence="3">
    <location>
        <begin position="253"/>
        <end position="286"/>
    </location>
</feature>
<reference evidence="4 5" key="1">
    <citation type="journal article" date="2015" name="Genome Announc.">
        <title>Draft Genome of the Euendolithic (true boring) Cyanobacterium Mastigocoleus testarum strain BC008.</title>
        <authorList>
            <person name="Guida B.S."/>
            <person name="Garcia-Pichel F."/>
        </authorList>
    </citation>
    <scope>NUCLEOTIDE SEQUENCE [LARGE SCALE GENOMIC DNA]</scope>
    <source>
        <strain evidence="4 5">BC008</strain>
    </source>
</reference>
<dbReference type="SMART" id="SM00028">
    <property type="entry name" value="TPR"/>
    <property type="match status" value="7"/>
</dbReference>
<keyword evidence="2 3" id="KW-0802">TPR repeat</keyword>
<dbReference type="SUPFAM" id="SSF50494">
    <property type="entry name" value="Trypsin-like serine proteases"/>
    <property type="match status" value="1"/>
</dbReference>
<dbReference type="GO" id="GO:0046813">
    <property type="term" value="P:receptor-mediated virion attachment to host cell"/>
    <property type="evidence" value="ECO:0007669"/>
    <property type="project" value="TreeGrafter"/>
</dbReference>
<name>A0A0V7ZD93_9CYAN</name>
<dbReference type="EMBL" id="LMTZ01000156">
    <property type="protein sequence ID" value="KST62435.1"/>
    <property type="molecule type" value="Genomic_DNA"/>
</dbReference>
<dbReference type="AlphaFoldDB" id="A0A0V7ZD93"/>
<dbReference type="PROSITE" id="PS50005">
    <property type="entry name" value="TPR"/>
    <property type="match status" value="6"/>
</dbReference>
<dbReference type="PROSITE" id="PS50293">
    <property type="entry name" value="TPR_REGION"/>
    <property type="match status" value="2"/>
</dbReference>
<keyword evidence="5" id="KW-1185">Reference proteome</keyword>
<feature type="repeat" description="TPR" evidence="3">
    <location>
        <begin position="423"/>
        <end position="456"/>
    </location>
</feature>
<keyword evidence="1" id="KW-0677">Repeat</keyword>
<dbReference type="InterPro" id="IPR050498">
    <property type="entry name" value="Ycf3"/>
</dbReference>
<evidence type="ECO:0000256" key="3">
    <source>
        <dbReference type="PROSITE-ProRule" id="PRU00339"/>
    </source>
</evidence>
<evidence type="ECO:0000313" key="5">
    <source>
        <dbReference type="Proteomes" id="UP000053372"/>
    </source>
</evidence>
<dbReference type="InterPro" id="IPR009003">
    <property type="entry name" value="Peptidase_S1_PA"/>
</dbReference>
<feature type="repeat" description="TPR" evidence="3">
    <location>
        <begin position="321"/>
        <end position="354"/>
    </location>
</feature>
<organism evidence="4 5">
    <name type="scientific">Mastigocoleus testarum BC008</name>
    <dbReference type="NCBI Taxonomy" id="371196"/>
    <lineage>
        <taxon>Bacteria</taxon>
        <taxon>Bacillati</taxon>
        <taxon>Cyanobacteriota</taxon>
        <taxon>Cyanophyceae</taxon>
        <taxon>Nostocales</taxon>
        <taxon>Hapalosiphonaceae</taxon>
        <taxon>Mastigocoleus</taxon>
    </lineage>
</organism>
<sequence>MYPIVVGALSVLATPKIAVGLSDSEVGKIAREITVLIGGKNESGSGVLIKKDDTTYTVLTARHVVEKKDAYTVITPDGKQHAIQFKNIKKIPNVDLALLEFTSNNNYSIAKIGNSSAAVLGATTYVAGFPKAINEKQNLPYSFPPAGKITANASQALPGGYALAYRIDASPGMNGGPVLNEKGEIIGIHGLGDENYQNRKLIPNPTATYLKTGKNLAIPIGTFLKFSKSAGIDVDFVSPETSPTNKDSTKSKADDFYIKASSEVKSGNFQEAIAAYNRAISINPQYTDAYNDRGVVLSALGSLPEGIKDFEQAVKINPQYSIAYVNLGIIRLNLKNYEQAITNFDRALQINSNIADAYLNRGKAYFYLGKKEKAIADYDQALNINPNDVQAYDSRAIARFRLGDKQGAIKDFGRSLELNPQNAKAYYNRGVARSRLGDDRGAISDYDLALKINPGYAQAYGNRGLARLRSGDKKGAIQDLKTAADVFRKQGKEDDYHKAQNLIEKLQEQ</sequence>
<gene>
    <name evidence="4" type="ORF">BC008_09715</name>
</gene>
<comment type="caution">
    <text evidence="4">The sequence shown here is derived from an EMBL/GenBank/DDBJ whole genome shotgun (WGS) entry which is preliminary data.</text>
</comment>
<proteinExistence type="predicted"/>
<evidence type="ECO:0000256" key="1">
    <source>
        <dbReference type="ARBA" id="ARBA00022737"/>
    </source>
</evidence>
<feature type="repeat" description="TPR" evidence="3">
    <location>
        <begin position="287"/>
        <end position="320"/>
    </location>
</feature>
<dbReference type="PANTHER" id="PTHR44858">
    <property type="entry name" value="TETRATRICOPEPTIDE REPEAT PROTEIN 6"/>
    <property type="match status" value="1"/>
</dbReference>
<dbReference type="GO" id="GO:0009279">
    <property type="term" value="C:cell outer membrane"/>
    <property type="evidence" value="ECO:0007669"/>
    <property type="project" value="TreeGrafter"/>
</dbReference>
<evidence type="ECO:0000256" key="2">
    <source>
        <dbReference type="ARBA" id="ARBA00022803"/>
    </source>
</evidence>
<dbReference type="PANTHER" id="PTHR44858:SF1">
    <property type="entry name" value="UDP-N-ACETYLGLUCOSAMINE--PEPTIDE N-ACETYLGLUCOSAMINYLTRANSFERASE SPINDLY-RELATED"/>
    <property type="match status" value="1"/>
</dbReference>
<dbReference type="Gene3D" id="2.40.10.10">
    <property type="entry name" value="Trypsin-like serine proteases"/>
    <property type="match status" value="2"/>
</dbReference>
<feature type="repeat" description="TPR" evidence="3">
    <location>
        <begin position="355"/>
        <end position="388"/>
    </location>
</feature>
<dbReference type="InterPro" id="IPR011990">
    <property type="entry name" value="TPR-like_helical_dom_sf"/>
</dbReference>
<dbReference type="SUPFAM" id="SSF81901">
    <property type="entry name" value="HCP-like"/>
    <property type="match status" value="1"/>
</dbReference>
<accession>A0A0V7ZD93</accession>
<protein>
    <submittedName>
        <fullName evidence="4">Uncharacterized protein</fullName>
    </submittedName>
</protein>
<dbReference type="Pfam" id="PF00515">
    <property type="entry name" value="TPR_1"/>
    <property type="match status" value="2"/>
</dbReference>
<feature type="repeat" description="TPR" evidence="3">
    <location>
        <begin position="389"/>
        <end position="422"/>
    </location>
</feature>
<evidence type="ECO:0000313" key="4">
    <source>
        <dbReference type="EMBL" id="KST62435.1"/>
    </source>
</evidence>